<proteinExistence type="predicted"/>
<organism evidence="1 2">
    <name type="scientific">Abyssicoccus albus</name>
    <dbReference type="NCBI Taxonomy" id="1817405"/>
    <lineage>
        <taxon>Bacteria</taxon>
        <taxon>Bacillati</taxon>
        <taxon>Bacillota</taxon>
        <taxon>Bacilli</taxon>
        <taxon>Bacillales</taxon>
        <taxon>Abyssicoccaceae</taxon>
    </lineage>
</organism>
<dbReference type="Proteomes" id="UP000277108">
    <property type="component" value="Unassembled WGS sequence"/>
</dbReference>
<dbReference type="PANTHER" id="PTHR35792">
    <property type="entry name" value="GENERAL STRESS PROTEIN"/>
    <property type="match status" value="1"/>
</dbReference>
<reference evidence="1 2" key="1">
    <citation type="submission" date="2018-11" db="EMBL/GenBank/DDBJ databases">
        <title>Genomic Encyclopedia of Type Strains, Phase IV (KMG-IV): sequencing the most valuable type-strain genomes for metagenomic binning, comparative biology and taxonomic classification.</title>
        <authorList>
            <person name="Goeker M."/>
        </authorList>
    </citation>
    <scope>NUCLEOTIDE SEQUENCE [LARGE SCALE GENOMIC DNA]</scope>
    <source>
        <strain evidence="1 2">DSM 29158</strain>
    </source>
</reference>
<dbReference type="RefSeq" id="WP_170152777.1">
    <property type="nucleotide sequence ID" value="NZ_RKRK01000002.1"/>
</dbReference>
<comment type="caution">
    <text evidence="1">The sequence shown here is derived from an EMBL/GenBank/DDBJ whole genome shotgun (WGS) entry which is preliminary data.</text>
</comment>
<dbReference type="Pfam" id="PF12732">
    <property type="entry name" value="YtxH"/>
    <property type="match status" value="1"/>
</dbReference>
<dbReference type="PANTHER" id="PTHR35792:SF3">
    <property type="entry name" value="IG HYPOTHETICAL 17707"/>
    <property type="match status" value="1"/>
</dbReference>
<dbReference type="AlphaFoldDB" id="A0A3N5BKT0"/>
<keyword evidence="2" id="KW-1185">Reference proteome</keyword>
<evidence type="ECO:0000313" key="2">
    <source>
        <dbReference type="Proteomes" id="UP000277108"/>
    </source>
</evidence>
<evidence type="ECO:0000313" key="1">
    <source>
        <dbReference type="EMBL" id="RPF58337.1"/>
    </source>
</evidence>
<dbReference type="InterPro" id="IPR024623">
    <property type="entry name" value="YtxH"/>
</dbReference>
<gene>
    <name evidence="1" type="ORF">EDD62_0983</name>
</gene>
<accession>A0A3N5BKT0</accession>
<dbReference type="EMBL" id="RKRK01000002">
    <property type="protein sequence ID" value="RPF58337.1"/>
    <property type="molecule type" value="Genomic_DNA"/>
</dbReference>
<dbReference type="InterPro" id="IPR052928">
    <property type="entry name" value="Desiccation-related_membrane"/>
</dbReference>
<protein>
    <submittedName>
        <fullName evidence="1">Gas vesicle protein</fullName>
    </submittedName>
</protein>
<name>A0A3N5BKT0_9BACL</name>
<sequence length="124" mass="13649">MKMTNVLLGVVIGAAGGAAISILNAPKSGEDTIQSLKNTKTKSVKNIDDIKYNALSIKDSFMQSKEESVETFQSLGDEIKTMIENFKQDIEPNINNIKKDVEGLQQNGETIQKEVSDMTNIKKK</sequence>